<dbReference type="GO" id="GO:0003677">
    <property type="term" value="F:DNA binding"/>
    <property type="evidence" value="ECO:0007669"/>
    <property type="project" value="InterPro"/>
</dbReference>
<dbReference type="InterPro" id="IPR011010">
    <property type="entry name" value="DNA_brk_join_enz"/>
</dbReference>
<sequence length="616" mass="70382">MDSTTVSESLSINIEAGINLRDALDAAKKTKTAHRYRFAVKTKTSYSGHLERGKKYALSMGGEYSAAFDELSGATPVVLLAFVAFKCDQSSLSYKTAEGIRSSFKQYFKDQFQCQGNFWRFENGRWLGNPVYDQAFEDYMVSLKKRDGRNGQSKQSLAMSYKDLTKLMEHLQEPDVIAKHGEGLCLFFQAFAATGFALWTRNEELLRLKGKDLDLGLKTDCGRSYFKITLTFRKTNQANAEKANIYEIHPLPEEPHACCYTKLQTWIKWLEKNSRALHPEDFVFPSLDNKGRVKLKEAFSHPKIQSLLDEFTDAANLLAERNGRYTTHCFRRGGAQHRFMFAKEKWSLKAVKWWGGWSEGEGVGTVMRYLLDEFVRYETGYGDMLSPVKNTSRHTRFMGESSPTELVTVQTMDTALDTLRIAIINDVNKTQQEMKKEVADLGAAITQQIQSLFQRSSPIVNPINIRHMAPLPSVVQPPQDDTEPPVAPRIPDIIHWREAVLQWEEGDPEKGLVLALRHWTPRMRATDPSRYSQRKLIATEFALLGRNLYNMKDTHGGALESVSNLIASIRAKNKQRIQEMKGTSASKKRQESEARETEEENEEEEPLTRRKHHKRT</sequence>
<comment type="caution">
    <text evidence="3">The sequence shown here is derived from an EMBL/GenBank/DDBJ whole genome shotgun (WGS) entry which is preliminary data.</text>
</comment>
<dbReference type="STRING" id="64571.A0A1Y2GBQ5"/>
<dbReference type="Proteomes" id="UP000193648">
    <property type="component" value="Unassembled WGS sequence"/>
</dbReference>
<feature type="region of interest" description="Disordered" evidence="2">
    <location>
        <begin position="575"/>
        <end position="616"/>
    </location>
</feature>
<accession>A0A1Y2GBQ5</accession>
<dbReference type="RefSeq" id="XP_021877475.1">
    <property type="nucleotide sequence ID" value="XM_022030545.1"/>
</dbReference>
<dbReference type="EMBL" id="MCFF01000046">
    <property type="protein sequence ID" value="ORZ06312.1"/>
    <property type="molecule type" value="Genomic_DNA"/>
</dbReference>
<evidence type="ECO:0000256" key="2">
    <source>
        <dbReference type="SAM" id="MobiDB-lite"/>
    </source>
</evidence>
<dbReference type="GeneID" id="33572386"/>
<dbReference type="AlphaFoldDB" id="A0A1Y2GBQ5"/>
<dbReference type="GO" id="GO:0015074">
    <property type="term" value="P:DNA integration"/>
    <property type="evidence" value="ECO:0007669"/>
    <property type="project" value="InterPro"/>
</dbReference>
<evidence type="ECO:0000256" key="1">
    <source>
        <dbReference type="ARBA" id="ARBA00023172"/>
    </source>
</evidence>
<name>A0A1Y2GBQ5_9FUNG</name>
<evidence type="ECO:0000313" key="3">
    <source>
        <dbReference type="EMBL" id="ORZ06312.1"/>
    </source>
</evidence>
<feature type="compositionally biased region" description="Acidic residues" evidence="2">
    <location>
        <begin position="596"/>
        <end position="605"/>
    </location>
</feature>
<keyword evidence="4" id="KW-1185">Reference proteome</keyword>
<protein>
    <recommendedName>
        <fullName evidence="5">Tyr recombinase domain-containing protein</fullName>
    </recommendedName>
</protein>
<dbReference type="InParanoid" id="A0A1Y2GBQ5"/>
<evidence type="ECO:0000313" key="4">
    <source>
        <dbReference type="Proteomes" id="UP000193648"/>
    </source>
</evidence>
<dbReference type="SUPFAM" id="SSF56349">
    <property type="entry name" value="DNA breaking-rejoining enzymes"/>
    <property type="match status" value="1"/>
</dbReference>
<reference evidence="3 4" key="1">
    <citation type="submission" date="2016-07" db="EMBL/GenBank/DDBJ databases">
        <title>Pervasive Adenine N6-methylation of Active Genes in Fungi.</title>
        <authorList>
            <consortium name="DOE Joint Genome Institute"/>
            <person name="Mondo S.J."/>
            <person name="Dannebaum R.O."/>
            <person name="Kuo R.C."/>
            <person name="Labutti K."/>
            <person name="Haridas S."/>
            <person name="Kuo A."/>
            <person name="Salamov A."/>
            <person name="Ahrendt S.R."/>
            <person name="Lipzen A."/>
            <person name="Sullivan W."/>
            <person name="Andreopoulos W.B."/>
            <person name="Clum A."/>
            <person name="Lindquist E."/>
            <person name="Daum C."/>
            <person name="Ramamoorthy G.K."/>
            <person name="Gryganskyi A."/>
            <person name="Culley D."/>
            <person name="Magnuson J.K."/>
            <person name="James T.Y."/>
            <person name="O'Malley M.A."/>
            <person name="Stajich J.E."/>
            <person name="Spatafora J.W."/>
            <person name="Visel A."/>
            <person name="Grigoriev I.V."/>
        </authorList>
    </citation>
    <scope>NUCLEOTIDE SEQUENCE [LARGE SCALE GENOMIC DNA]</scope>
    <source>
        <strain evidence="3 4">NRRL 3116</strain>
    </source>
</reference>
<dbReference type="GO" id="GO:0006310">
    <property type="term" value="P:DNA recombination"/>
    <property type="evidence" value="ECO:0007669"/>
    <property type="project" value="UniProtKB-KW"/>
</dbReference>
<evidence type="ECO:0008006" key="5">
    <source>
        <dbReference type="Google" id="ProtNLM"/>
    </source>
</evidence>
<dbReference type="Gene3D" id="1.10.443.10">
    <property type="entry name" value="Intergrase catalytic core"/>
    <property type="match status" value="1"/>
</dbReference>
<keyword evidence="1" id="KW-0233">DNA recombination</keyword>
<dbReference type="OrthoDB" id="2976553at2759"/>
<organism evidence="3 4">
    <name type="scientific">Lobosporangium transversale</name>
    <dbReference type="NCBI Taxonomy" id="64571"/>
    <lineage>
        <taxon>Eukaryota</taxon>
        <taxon>Fungi</taxon>
        <taxon>Fungi incertae sedis</taxon>
        <taxon>Mucoromycota</taxon>
        <taxon>Mortierellomycotina</taxon>
        <taxon>Mortierellomycetes</taxon>
        <taxon>Mortierellales</taxon>
        <taxon>Mortierellaceae</taxon>
        <taxon>Lobosporangium</taxon>
    </lineage>
</organism>
<dbReference type="InterPro" id="IPR013762">
    <property type="entry name" value="Integrase-like_cat_sf"/>
</dbReference>
<gene>
    <name evidence="3" type="ORF">BCR41DRAFT_425145</name>
</gene>
<proteinExistence type="predicted"/>